<dbReference type="AlphaFoldDB" id="A0A4R5DCL0"/>
<comment type="caution">
    <text evidence="1">The sequence shown here is derived from an EMBL/GenBank/DDBJ whole genome shotgun (WGS) entry which is preliminary data.</text>
</comment>
<dbReference type="EMBL" id="SMKZ01000010">
    <property type="protein sequence ID" value="TDE11486.1"/>
    <property type="molecule type" value="Genomic_DNA"/>
</dbReference>
<dbReference type="InParanoid" id="A0A4R5DCL0"/>
<name>A0A4R5DCL0_9ACTN</name>
<reference evidence="1 2" key="1">
    <citation type="submission" date="2019-03" db="EMBL/GenBank/DDBJ databases">
        <title>Draft genome sequences of novel Actinobacteria.</title>
        <authorList>
            <person name="Sahin N."/>
            <person name="Ay H."/>
            <person name="Saygin H."/>
        </authorList>
    </citation>
    <scope>NUCLEOTIDE SEQUENCE [LARGE SCALE GENOMIC DNA]</scope>
    <source>
        <strain evidence="1 2">5K138</strain>
    </source>
</reference>
<protein>
    <submittedName>
        <fullName evidence="1">Uncharacterized protein</fullName>
    </submittedName>
</protein>
<evidence type="ECO:0000313" key="2">
    <source>
        <dbReference type="Proteomes" id="UP000294739"/>
    </source>
</evidence>
<evidence type="ECO:0000313" key="1">
    <source>
        <dbReference type="EMBL" id="TDE11486.1"/>
    </source>
</evidence>
<dbReference type="RefSeq" id="WP_131893738.1">
    <property type="nucleotide sequence ID" value="NZ_SMKZ01000010.1"/>
</dbReference>
<dbReference type="Proteomes" id="UP000294739">
    <property type="component" value="Unassembled WGS sequence"/>
</dbReference>
<gene>
    <name evidence="1" type="ORF">E1269_09495</name>
</gene>
<accession>A0A4R5DCL0</accession>
<keyword evidence="2" id="KW-1185">Reference proteome</keyword>
<organism evidence="1 2">
    <name type="scientific">Jiangella asiatica</name>
    <dbReference type="NCBI Taxonomy" id="2530372"/>
    <lineage>
        <taxon>Bacteria</taxon>
        <taxon>Bacillati</taxon>
        <taxon>Actinomycetota</taxon>
        <taxon>Actinomycetes</taxon>
        <taxon>Jiangellales</taxon>
        <taxon>Jiangellaceae</taxon>
        <taxon>Jiangella</taxon>
    </lineage>
</organism>
<proteinExistence type="predicted"/>
<dbReference type="OrthoDB" id="9804143at2"/>
<sequence>MFGAGGELDGYVVALGLLAGAMAKAAVPVLSRQATGDDGARRSDPGDPLLAGEIVAVLAPGFSPAEAASAEHLTRVVLIAAAGRARLPARQPRRRRRRADRGRAALVRPRCWRWAGAR</sequence>